<sequence length="1733" mass="192651">MASSSTSHLGRPSVHEPNASIWPIQLLDRGKERSRVPPSSARAAQKRFAYVPVPLLDFEDLSFFVNFDWIASKLGLDPSEDETDHLRVGAKRRHASPEHDTTRAKRAVKDEDTERISTDLADLVGTHCLFRVKARESRDIDSVLAIKQQLDHPSTHRRLHVTDVAFDLEEFSPSRPTESVISRSIRLRDVGTGTFIAALPVLADDASKDANLDPHSLTNSSWITSLSHLLSKDAVLSRASLDIVSHPPDYPSQRVTAGSLFLKLSIRVQAKISIDATGRLVADLMLDMARLVRLALPPHQNAQDVEEGQEVERDVEVDAGFVYRNLRPASLNPPESVQHPDLVPTLLPFQRRSTAFVLGREGVVLDAQGNLVKSDHIYGHSGPGDLGLWWCRVDSNLFYNWIEARFVRDPTLTRLSNCRGAMLAEEMGLGKTVEAVALMLLSPDPDAASRPGWYDDRNEIDVVPTKTTLIVAPETLRTQWIEEIEQHAPGLSVYSYAGRTKAENDVPEGLTWEQWAQRFDVMIISYSTLSRELSTAKSERTRSRRFERKYERPRSPLVKLHFHRVLMDEVQMIGSSNAAETVSMISRGSSVAVSGTPVKKLDDLKSCFRFLKVPGYLATPAEWQSILHPLLAPALVQVLQTIGTRHTKAQVAGEMSLPLQTRSVIPIDFTSIEAAFYADVWTDALNDTGYTTDGNPHSQDHQMDVSKMRQHLLLLRQACTHPQVALQFRGGVVGSKNLRSIDEVLELMIDSTSTELHSIRTHWFDRRIHRNILALYRRDEDQRVLAASQFSDVEAEIHRNVAVLEQEIRDASTSGPLYRFTADEIELERKAEARRKRLDPTGADQKNYEDADPALAALMEDPEAYQALLDKRKSRAAHVTQLKALLRSLLMKLHRLLQFQGNLYFQRGEYLDEEHGASISTLPTAPPQESYTRNVGQVKVEDDADGIRDLTTTPPQSAEGGGQIAETKTENGLSAAGDERPADGAETLNAKPIMSPERQALKDKEDAAYVKAEKVRQRLLVEAGEEVQAAIARLNRDQVELDAAAVRASTDLFEEGGGIRSSEAYGMLADNVQLLDKHAQVLFRWRGSIIDRLLRAVNRDVSLEREDDDQYQENLDTQAEAEVLLEMYRPLLSEREKILKGGVAVGATDRPRLFKELEEAVRIARQNDLRGIEPETEADEELIRVQKQQLTHFKTLDQERKSVSLYNGEQSFVGVIEQLKALRDNSLRNEETVLATRAYVEARRIVNEQVKHLDKLRNEEKLLLTALFNARSRYFKEIQVLSDTVRDPVFSDLERSIHLTQKEESDAVTKVDELERRLRYLLHLQKVQSADDLDDEAKTCNICTDPIETGILTNKCGHVCCESCWKEWQSQGHRTCVLCQTRVLPTEVHRIIYSRPQASAKSGQVASTASGSGTLANAATGSGADPLAVRYNELDDNLRGVLNRLATQGRFGSKIDHLTKHVQHIVNQTGEKSLIFSSFGRGLDVVAQALTANGIRHVRLTGAGKSGSESAKLFRSDPNIHVMLLHSEVQSSGLNLLAASHIHILEPLLNTSLELQAIGRVHRIGQTKETHVWCYYVKDTVEERILALSAYKGQSIYLAGHNTSATDGSMTLTTSSSNKSAAAEQARQDAKKWSAFGKGAKSGKAGAIRGDVTSNTAELLACFFARFLPALGSIPSSQSYAISANIASTSGSNGHTVANGEEGSGSNQVEDERAKMRRARLAALEQRQAGQSS</sequence>
<dbReference type="SUPFAM" id="SSF57850">
    <property type="entry name" value="RING/U-box"/>
    <property type="match status" value="1"/>
</dbReference>
<dbReference type="InterPro" id="IPR001650">
    <property type="entry name" value="Helicase_C-like"/>
</dbReference>
<dbReference type="PANTHER" id="PTHR45865">
    <property type="entry name" value="E3 UBIQUITIN-PROTEIN LIGASE SHPRH FAMILY MEMBER"/>
    <property type="match status" value="1"/>
</dbReference>
<dbReference type="Pfam" id="PF00271">
    <property type="entry name" value="Helicase_C"/>
    <property type="match status" value="1"/>
</dbReference>
<proteinExistence type="predicted"/>
<evidence type="ECO:0000259" key="11">
    <source>
        <dbReference type="PROSITE" id="PS51194"/>
    </source>
</evidence>
<evidence type="ECO:0000256" key="7">
    <source>
        <dbReference type="PROSITE-ProRule" id="PRU00175"/>
    </source>
</evidence>
<dbReference type="Gene3D" id="3.30.40.10">
    <property type="entry name" value="Zinc/RING finger domain, C3HC4 (zinc finger)"/>
    <property type="match status" value="1"/>
</dbReference>
<dbReference type="InterPro" id="IPR000330">
    <property type="entry name" value="SNF2_N"/>
</dbReference>
<dbReference type="InterPro" id="IPR049730">
    <property type="entry name" value="SNF2/RAD54-like_C"/>
</dbReference>
<dbReference type="Pfam" id="PF26021">
    <property type="entry name" value="Ferritin_C144_05"/>
    <property type="match status" value="1"/>
</dbReference>
<feature type="compositionally biased region" description="Basic and acidic residues" evidence="8">
    <location>
        <begin position="95"/>
        <end position="107"/>
    </location>
</feature>
<dbReference type="Pfam" id="PF00097">
    <property type="entry name" value="zf-C3HC4"/>
    <property type="match status" value="1"/>
</dbReference>
<feature type="domain" description="Helicase ATP-binding" evidence="10">
    <location>
        <begin position="412"/>
        <end position="615"/>
    </location>
</feature>
<dbReference type="EMBL" id="OOIQ01000003">
    <property type="protein sequence ID" value="SPO44468.1"/>
    <property type="molecule type" value="Genomic_DNA"/>
</dbReference>
<gene>
    <name evidence="12" type="ORF">PSANT_02153</name>
</gene>
<dbReference type="InterPro" id="IPR013083">
    <property type="entry name" value="Znf_RING/FYVE/PHD"/>
</dbReference>
<reference evidence="12" key="1">
    <citation type="submission" date="2018-03" db="EMBL/GenBank/DDBJ databases">
        <authorList>
            <person name="Guldener U."/>
        </authorList>
    </citation>
    <scope>NUCLEOTIDE SEQUENCE [LARGE SCALE GENOMIC DNA]</scope>
    <source>
        <strain evidence="12">ATCC34888</strain>
    </source>
</reference>
<evidence type="ECO:0000259" key="9">
    <source>
        <dbReference type="PROSITE" id="PS50089"/>
    </source>
</evidence>
<dbReference type="Proteomes" id="UP000325008">
    <property type="component" value="Unassembled WGS sequence"/>
</dbReference>
<evidence type="ECO:0000259" key="10">
    <source>
        <dbReference type="PROSITE" id="PS51192"/>
    </source>
</evidence>
<dbReference type="InterPro" id="IPR001841">
    <property type="entry name" value="Znf_RING"/>
</dbReference>
<dbReference type="SUPFAM" id="SSF52540">
    <property type="entry name" value="P-loop containing nucleoside triphosphate hydrolases"/>
    <property type="match status" value="2"/>
</dbReference>
<feature type="region of interest" description="Disordered" evidence="8">
    <location>
        <begin position="1691"/>
        <end position="1716"/>
    </location>
</feature>
<dbReference type="InterPro" id="IPR052583">
    <property type="entry name" value="ATP-helicase/E3_Ub-Ligase"/>
</dbReference>
<feature type="region of interest" description="Disordered" evidence="8">
    <location>
        <begin position="80"/>
        <end position="107"/>
    </location>
</feature>
<dbReference type="InterPro" id="IPR027417">
    <property type="entry name" value="P-loop_NTPase"/>
</dbReference>
<dbReference type="Gene3D" id="3.40.50.10810">
    <property type="entry name" value="Tandem AAA-ATPase domain"/>
    <property type="match status" value="1"/>
</dbReference>
<feature type="domain" description="Helicase C-terminal" evidence="11">
    <location>
        <begin position="1457"/>
        <end position="1609"/>
    </location>
</feature>
<dbReference type="PROSITE" id="PS51192">
    <property type="entry name" value="HELICASE_ATP_BIND_1"/>
    <property type="match status" value="1"/>
</dbReference>
<evidence type="ECO:0000313" key="12">
    <source>
        <dbReference type="EMBL" id="SPO44468.1"/>
    </source>
</evidence>
<dbReference type="GO" id="GO:0006974">
    <property type="term" value="P:DNA damage response"/>
    <property type="evidence" value="ECO:0007669"/>
    <property type="project" value="TreeGrafter"/>
</dbReference>
<evidence type="ECO:0000313" key="13">
    <source>
        <dbReference type="Proteomes" id="UP000325008"/>
    </source>
</evidence>
<dbReference type="GO" id="GO:0016787">
    <property type="term" value="F:hydrolase activity"/>
    <property type="evidence" value="ECO:0007669"/>
    <property type="project" value="UniProtKB-KW"/>
</dbReference>
<evidence type="ECO:0000256" key="8">
    <source>
        <dbReference type="SAM" id="MobiDB-lite"/>
    </source>
</evidence>
<dbReference type="InterPro" id="IPR018957">
    <property type="entry name" value="Znf_C3HC4_RING-type"/>
</dbReference>
<keyword evidence="3 7" id="KW-0863">Zinc-finger</keyword>
<dbReference type="GO" id="GO:0004386">
    <property type="term" value="F:helicase activity"/>
    <property type="evidence" value="ECO:0007669"/>
    <property type="project" value="UniProtKB-KW"/>
</dbReference>
<keyword evidence="12" id="KW-0347">Helicase</keyword>
<dbReference type="InterPro" id="IPR014001">
    <property type="entry name" value="Helicase_ATP-bd"/>
</dbReference>
<dbReference type="Gene3D" id="3.40.50.300">
    <property type="entry name" value="P-loop containing nucleotide triphosphate hydrolases"/>
    <property type="match status" value="1"/>
</dbReference>
<keyword evidence="1" id="KW-0479">Metal-binding</keyword>
<dbReference type="SMART" id="SM00490">
    <property type="entry name" value="HELICc"/>
    <property type="match status" value="1"/>
</dbReference>
<keyword evidence="5" id="KW-0862">Zinc</keyword>
<dbReference type="GO" id="GO:0005634">
    <property type="term" value="C:nucleus"/>
    <property type="evidence" value="ECO:0007669"/>
    <property type="project" value="TreeGrafter"/>
</dbReference>
<evidence type="ECO:0000256" key="6">
    <source>
        <dbReference type="ARBA" id="ARBA00022840"/>
    </source>
</evidence>
<dbReference type="GO" id="GO:0005524">
    <property type="term" value="F:ATP binding"/>
    <property type="evidence" value="ECO:0007669"/>
    <property type="project" value="InterPro"/>
</dbReference>
<organism evidence="12 13">
    <name type="scientific">Pseudozyma antarctica</name>
    <name type="common">Yeast</name>
    <name type="synonym">Candida antarctica</name>
    <dbReference type="NCBI Taxonomy" id="84753"/>
    <lineage>
        <taxon>Eukaryota</taxon>
        <taxon>Fungi</taxon>
        <taxon>Dikarya</taxon>
        <taxon>Basidiomycota</taxon>
        <taxon>Ustilaginomycotina</taxon>
        <taxon>Ustilaginomycetes</taxon>
        <taxon>Ustilaginales</taxon>
        <taxon>Ustilaginaceae</taxon>
        <taxon>Moesziomyces</taxon>
    </lineage>
</organism>
<evidence type="ECO:0000256" key="2">
    <source>
        <dbReference type="ARBA" id="ARBA00022741"/>
    </source>
</evidence>
<protein>
    <submittedName>
        <fullName evidence="12">Related to IRC20 - putative helicase</fullName>
    </submittedName>
</protein>
<evidence type="ECO:0000256" key="5">
    <source>
        <dbReference type="ARBA" id="ARBA00022833"/>
    </source>
</evidence>
<dbReference type="PROSITE" id="PS50089">
    <property type="entry name" value="ZF_RING_2"/>
    <property type="match status" value="1"/>
</dbReference>
<keyword evidence="2" id="KW-0547">Nucleotide-binding</keyword>
<dbReference type="PANTHER" id="PTHR45865:SF1">
    <property type="entry name" value="E3 UBIQUITIN-PROTEIN LIGASE SHPRH"/>
    <property type="match status" value="1"/>
</dbReference>
<dbReference type="GO" id="GO:0000209">
    <property type="term" value="P:protein polyubiquitination"/>
    <property type="evidence" value="ECO:0007669"/>
    <property type="project" value="TreeGrafter"/>
</dbReference>
<keyword evidence="6" id="KW-0067">ATP-binding</keyword>
<dbReference type="PROSITE" id="PS51194">
    <property type="entry name" value="HELICASE_CTER"/>
    <property type="match status" value="1"/>
</dbReference>
<comment type="caution">
    <text evidence="12">The sequence shown here is derived from an EMBL/GenBank/DDBJ whole genome shotgun (WGS) entry which is preliminary data.</text>
</comment>
<dbReference type="CDD" id="cd16449">
    <property type="entry name" value="RING-HC"/>
    <property type="match status" value="1"/>
</dbReference>
<evidence type="ECO:0000256" key="1">
    <source>
        <dbReference type="ARBA" id="ARBA00022723"/>
    </source>
</evidence>
<feature type="domain" description="RING-type" evidence="9">
    <location>
        <begin position="1340"/>
        <end position="1380"/>
    </location>
</feature>
<dbReference type="InterPro" id="IPR059033">
    <property type="entry name" value="C144_05_dom"/>
</dbReference>
<keyword evidence="4" id="KW-0378">Hydrolase</keyword>
<dbReference type="InterPro" id="IPR038718">
    <property type="entry name" value="SNF2-like_sf"/>
</dbReference>
<dbReference type="SMART" id="SM00487">
    <property type="entry name" value="DEXDc"/>
    <property type="match status" value="1"/>
</dbReference>
<dbReference type="CDD" id="cd18793">
    <property type="entry name" value="SF2_C_SNF"/>
    <property type="match status" value="1"/>
</dbReference>
<dbReference type="Pfam" id="PF00176">
    <property type="entry name" value="SNF2-rel_dom"/>
    <property type="match status" value="1"/>
</dbReference>
<evidence type="ECO:0000256" key="4">
    <source>
        <dbReference type="ARBA" id="ARBA00022801"/>
    </source>
</evidence>
<evidence type="ECO:0000256" key="3">
    <source>
        <dbReference type="ARBA" id="ARBA00022771"/>
    </source>
</evidence>
<dbReference type="GO" id="GO:0061630">
    <property type="term" value="F:ubiquitin protein ligase activity"/>
    <property type="evidence" value="ECO:0007669"/>
    <property type="project" value="TreeGrafter"/>
</dbReference>
<dbReference type="OrthoDB" id="5330228at2759"/>
<dbReference type="GO" id="GO:0008270">
    <property type="term" value="F:zinc ion binding"/>
    <property type="evidence" value="ECO:0007669"/>
    <property type="project" value="UniProtKB-KW"/>
</dbReference>
<name>A0A5C3FJE3_PSEA2</name>
<keyword evidence="13" id="KW-1185">Reference proteome</keyword>
<accession>A0A5C3FJE3</accession>